<organism evidence="3 4">
    <name type="scientific">Capsaspora owczarzaki (strain ATCC 30864)</name>
    <dbReference type="NCBI Taxonomy" id="595528"/>
    <lineage>
        <taxon>Eukaryota</taxon>
        <taxon>Filasterea</taxon>
        <taxon>Capsaspora</taxon>
    </lineage>
</organism>
<name>A0A0D2UBH3_CAPO3</name>
<feature type="region of interest" description="Disordered" evidence="1">
    <location>
        <begin position="49"/>
        <end position="81"/>
    </location>
</feature>
<dbReference type="AlphaFoldDB" id="A0A0D2UBH3"/>
<dbReference type="OrthoDB" id="2555959at2759"/>
<evidence type="ECO:0000313" key="4">
    <source>
        <dbReference type="Proteomes" id="UP000008743"/>
    </source>
</evidence>
<dbReference type="EMBL" id="KE346363">
    <property type="protein sequence ID" value="KJE92391.1"/>
    <property type="molecule type" value="Genomic_DNA"/>
</dbReference>
<proteinExistence type="predicted"/>
<keyword evidence="2" id="KW-1133">Transmembrane helix</keyword>
<accession>A0A0D2UBH3</accession>
<protein>
    <submittedName>
        <fullName evidence="3">Uncharacterized protein</fullName>
    </submittedName>
</protein>
<dbReference type="InParanoid" id="A0A0D2UBH3"/>
<sequence>MAFHHTRSFFQSYKNLTRKQRVAVGLAGIVVSLAGIQFADHLDTVLLVNPPAPSSTTTTTTTSTTSTASTSAAGPGAAPKL</sequence>
<reference evidence="4" key="1">
    <citation type="submission" date="2011-02" db="EMBL/GenBank/DDBJ databases">
        <title>The Genome Sequence of Capsaspora owczarzaki ATCC 30864.</title>
        <authorList>
            <person name="Russ C."/>
            <person name="Cuomo C."/>
            <person name="Burger G."/>
            <person name="Gray M.W."/>
            <person name="Holland P.W.H."/>
            <person name="King N."/>
            <person name="Lang F.B.F."/>
            <person name="Roger A.J."/>
            <person name="Ruiz-Trillo I."/>
            <person name="Young S.K."/>
            <person name="Zeng Q."/>
            <person name="Gargeya S."/>
            <person name="Alvarado L."/>
            <person name="Berlin A."/>
            <person name="Chapman S.B."/>
            <person name="Chen Z."/>
            <person name="Freedman E."/>
            <person name="Gellesch M."/>
            <person name="Goldberg J."/>
            <person name="Griggs A."/>
            <person name="Gujja S."/>
            <person name="Heilman E."/>
            <person name="Heiman D."/>
            <person name="Howarth C."/>
            <person name="Mehta T."/>
            <person name="Neiman D."/>
            <person name="Pearson M."/>
            <person name="Roberts A."/>
            <person name="Saif S."/>
            <person name="Shea T."/>
            <person name="Shenoy N."/>
            <person name="Sisk P."/>
            <person name="Stolte C."/>
            <person name="Sykes S."/>
            <person name="White J."/>
            <person name="Yandava C."/>
            <person name="Haas B."/>
            <person name="Nusbaum C."/>
            <person name="Birren B."/>
        </authorList>
    </citation>
    <scope>NUCLEOTIDE SEQUENCE</scope>
    <source>
        <strain evidence="4">ATCC 30864</strain>
    </source>
</reference>
<keyword evidence="2" id="KW-0472">Membrane</keyword>
<keyword evidence="4" id="KW-1185">Reference proteome</keyword>
<evidence type="ECO:0000256" key="1">
    <source>
        <dbReference type="SAM" id="MobiDB-lite"/>
    </source>
</evidence>
<evidence type="ECO:0000313" key="3">
    <source>
        <dbReference type="EMBL" id="KJE92391.1"/>
    </source>
</evidence>
<evidence type="ECO:0000256" key="2">
    <source>
        <dbReference type="SAM" id="Phobius"/>
    </source>
</evidence>
<gene>
    <name evidence="3" type="ORF">CAOG_009658</name>
</gene>
<feature type="compositionally biased region" description="Low complexity" evidence="1">
    <location>
        <begin position="54"/>
        <end position="81"/>
    </location>
</feature>
<feature type="transmembrane region" description="Helical" evidence="2">
    <location>
        <begin position="21"/>
        <end position="39"/>
    </location>
</feature>
<keyword evidence="2" id="KW-0812">Transmembrane</keyword>
<dbReference type="Proteomes" id="UP000008743">
    <property type="component" value="Unassembled WGS sequence"/>
</dbReference>